<protein>
    <submittedName>
        <fullName evidence="2">Uncharacterized protein</fullName>
    </submittedName>
</protein>
<reference evidence="2" key="1">
    <citation type="submission" date="2019-04" db="EMBL/GenBank/DDBJ databases">
        <title>Sequencing of skin fungus with MAO and IRED activity.</title>
        <authorList>
            <person name="Marsaioli A.J."/>
            <person name="Bonatto J.M.C."/>
            <person name="Reis Junior O."/>
        </authorList>
    </citation>
    <scope>NUCLEOTIDE SEQUENCE</scope>
    <source>
        <strain evidence="2">30M1</strain>
    </source>
</reference>
<comment type="caution">
    <text evidence="2">The sequence shown here is derived from an EMBL/GenBank/DDBJ whole genome shotgun (WGS) entry which is preliminary data.</text>
</comment>
<feature type="compositionally biased region" description="Basic and acidic residues" evidence="1">
    <location>
        <begin position="1"/>
        <end position="10"/>
    </location>
</feature>
<gene>
    <name evidence="2" type="ORF">E8E13_003540</name>
</gene>
<evidence type="ECO:0000313" key="2">
    <source>
        <dbReference type="EMBL" id="KAF3009497.1"/>
    </source>
</evidence>
<evidence type="ECO:0000256" key="1">
    <source>
        <dbReference type="SAM" id="MobiDB-lite"/>
    </source>
</evidence>
<proteinExistence type="predicted"/>
<organism evidence="2 3">
    <name type="scientific">Curvularia kusanoi</name>
    <name type="common">Cochliobolus kusanoi</name>
    <dbReference type="NCBI Taxonomy" id="90978"/>
    <lineage>
        <taxon>Eukaryota</taxon>
        <taxon>Fungi</taxon>
        <taxon>Dikarya</taxon>
        <taxon>Ascomycota</taxon>
        <taxon>Pezizomycotina</taxon>
        <taxon>Dothideomycetes</taxon>
        <taxon>Pleosporomycetidae</taxon>
        <taxon>Pleosporales</taxon>
        <taxon>Pleosporineae</taxon>
        <taxon>Pleosporaceae</taxon>
        <taxon>Curvularia</taxon>
    </lineage>
</organism>
<keyword evidence="3" id="KW-1185">Reference proteome</keyword>
<name>A0A9P4TKD8_CURKU</name>
<dbReference type="EMBL" id="SWKU01000002">
    <property type="protein sequence ID" value="KAF3009497.1"/>
    <property type="molecule type" value="Genomic_DNA"/>
</dbReference>
<dbReference type="AlphaFoldDB" id="A0A9P4TKD8"/>
<feature type="region of interest" description="Disordered" evidence="1">
    <location>
        <begin position="1"/>
        <end position="89"/>
    </location>
</feature>
<dbReference type="Proteomes" id="UP000801428">
    <property type="component" value="Unassembled WGS sequence"/>
</dbReference>
<feature type="compositionally biased region" description="Basic residues" evidence="1">
    <location>
        <begin position="67"/>
        <end position="76"/>
    </location>
</feature>
<sequence length="148" mass="15963">MANYQEEHVASDPNDGNYVNQEPSGVVPTAEQRNDKTAKPTAKPKAKPRPSGGAHAAKVQKPGSASKPRRASKKTTRPPQGPSAGEAQLVRAGKNAYLWVVQPSTIPYDVRTNQVNKMWATITPGDKAKYDGDPVKFGLAVCVDREKN</sequence>
<evidence type="ECO:0000313" key="3">
    <source>
        <dbReference type="Proteomes" id="UP000801428"/>
    </source>
</evidence>
<accession>A0A9P4TKD8</accession>